<organism evidence="2 3">
    <name type="scientific">Nonomuraea jabiensis</name>
    <dbReference type="NCBI Taxonomy" id="882448"/>
    <lineage>
        <taxon>Bacteria</taxon>
        <taxon>Bacillati</taxon>
        <taxon>Actinomycetota</taxon>
        <taxon>Actinomycetes</taxon>
        <taxon>Streptosporangiales</taxon>
        <taxon>Streptosporangiaceae</taxon>
        <taxon>Nonomuraea</taxon>
    </lineage>
</organism>
<evidence type="ECO:0000256" key="1">
    <source>
        <dbReference type="SAM" id="MobiDB-lite"/>
    </source>
</evidence>
<evidence type="ECO:0008006" key="4">
    <source>
        <dbReference type="Google" id="ProtNLM"/>
    </source>
</evidence>
<evidence type="ECO:0000313" key="3">
    <source>
        <dbReference type="Proteomes" id="UP000579153"/>
    </source>
</evidence>
<evidence type="ECO:0000313" key="2">
    <source>
        <dbReference type="EMBL" id="MBB5774790.1"/>
    </source>
</evidence>
<feature type="region of interest" description="Disordered" evidence="1">
    <location>
        <begin position="149"/>
        <end position="175"/>
    </location>
</feature>
<dbReference type="RefSeq" id="WP_185068593.1">
    <property type="nucleotide sequence ID" value="NZ_JACHMB010000001.1"/>
</dbReference>
<keyword evidence="3" id="KW-1185">Reference proteome</keyword>
<proteinExistence type="predicted"/>
<dbReference type="EMBL" id="JACHMB010000001">
    <property type="protein sequence ID" value="MBB5774790.1"/>
    <property type="molecule type" value="Genomic_DNA"/>
</dbReference>
<dbReference type="AlphaFoldDB" id="A0A7W9L8R8"/>
<dbReference type="InterPro" id="IPR012349">
    <property type="entry name" value="Split_barrel_FMN-bd"/>
</dbReference>
<name>A0A7W9L8R8_9ACTN</name>
<comment type="caution">
    <text evidence="2">The sequence shown here is derived from an EMBL/GenBank/DDBJ whole genome shotgun (WGS) entry which is preliminary data.</text>
</comment>
<dbReference type="Gene3D" id="2.30.110.10">
    <property type="entry name" value="Electron Transport, Fmn-binding Protein, Chain A"/>
    <property type="match status" value="1"/>
</dbReference>
<sequence length="317" mass="35002">MTLTLPITTFRSSVVCAYTSLTRDGRPITWPVTPYTGPRGTIDVSTGLTYPDKAERARRDPRVALLFEGDPVVLVQGRATVRDADLQANTDRYVRESQAKIPDAFAGLPWFLAKRLTWYFARIYIEVTPERIAWWPGGDLTRDPLTWTCPPGTTAPASDPAPSGPRLPGRSAPPADWRPYARRAGDLGRPIVSAVADGRPVSVPARAFSRMATGYELHLPAGVAAVPGPVCLTFHRHDPGMRWQENVVLLGTATAPGGDRLTVTIDRALPDWSLPEDRRLRTRSFLGHGRQLRRRLGAEAARRAQPVPKVRRRADHS</sequence>
<accession>A0A7W9L8R8</accession>
<dbReference type="Proteomes" id="UP000579153">
    <property type="component" value="Unassembled WGS sequence"/>
</dbReference>
<feature type="region of interest" description="Disordered" evidence="1">
    <location>
        <begin position="296"/>
        <end position="317"/>
    </location>
</feature>
<gene>
    <name evidence="2" type="ORF">HD596_001546</name>
</gene>
<reference evidence="2 3" key="1">
    <citation type="submission" date="2020-08" db="EMBL/GenBank/DDBJ databases">
        <title>Sequencing the genomes of 1000 actinobacteria strains.</title>
        <authorList>
            <person name="Klenk H.-P."/>
        </authorList>
    </citation>
    <scope>NUCLEOTIDE SEQUENCE [LARGE SCALE GENOMIC DNA]</scope>
    <source>
        <strain evidence="2 3">DSM 45507</strain>
    </source>
</reference>
<protein>
    <recommendedName>
        <fullName evidence="4">Hemerythrin</fullName>
    </recommendedName>
</protein>
<dbReference type="SUPFAM" id="SSF50475">
    <property type="entry name" value="FMN-binding split barrel"/>
    <property type="match status" value="1"/>
</dbReference>